<reference evidence="1 2" key="1">
    <citation type="journal article" date="2018" name="Sci. Rep.">
        <title>Genomic signatures of local adaptation to the degree of environmental predictability in rotifers.</title>
        <authorList>
            <person name="Franch-Gras L."/>
            <person name="Hahn C."/>
            <person name="Garcia-Roger E.M."/>
            <person name="Carmona M.J."/>
            <person name="Serra M."/>
            <person name="Gomez A."/>
        </authorList>
    </citation>
    <scope>NUCLEOTIDE SEQUENCE [LARGE SCALE GENOMIC DNA]</scope>
    <source>
        <strain evidence="1">HYR1</strain>
    </source>
</reference>
<protein>
    <submittedName>
        <fullName evidence="1">Uncharacterized protein</fullName>
    </submittedName>
</protein>
<organism evidence="1 2">
    <name type="scientific">Brachionus plicatilis</name>
    <name type="common">Marine rotifer</name>
    <name type="synonym">Brachionus muelleri</name>
    <dbReference type="NCBI Taxonomy" id="10195"/>
    <lineage>
        <taxon>Eukaryota</taxon>
        <taxon>Metazoa</taxon>
        <taxon>Spiralia</taxon>
        <taxon>Gnathifera</taxon>
        <taxon>Rotifera</taxon>
        <taxon>Eurotatoria</taxon>
        <taxon>Monogononta</taxon>
        <taxon>Pseudotrocha</taxon>
        <taxon>Ploima</taxon>
        <taxon>Brachionidae</taxon>
        <taxon>Brachionus</taxon>
    </lineage>
</organism>
<dbReference type="EMBL" id="REGN01004933">
    <property type="protein sequence ID" value="RNA15503.1"/>
    <property type="molecule type" value="Genomic_DNA"/>
</dbReference>
<accession>A0A3M7QW42</accession>
<proteinExistence type="predicted"/>
<name>A0A3M7QW42_BRAPC</name>
<sequence length="165" mass="19105">MLSRNSKNLSELCDLKKASMKIRVFKYHFLQTEKLIENFYTKIKLLNEKITFNNLTGKTIVEFFSEAMAVRVCRHFTLRLFPLGHPSSLCIHPVLFALTERLILDRTKFPAETEYLERFLLLEGEHQKSTFVYESMHGTIKNIPGPRAPPGKILPSRNITALSYS</sequence>
<dbReference type="AlphaFoldDB" id="A0A3M7QW42"/>
<gene>
    <name evidence="1" type="ORF">BpHYR1_026273</name>
</gene>
<evidence type="ECO:0000313" key="1">
    <source>
        <dbReference type="EMBL" id="RNA15503.1"/>
    </source>
</evidence>
<keyword evidence="2" id="KW-1185">Reference proteome</keyword>
<comment type="caution">
    <text evidence="1">The sequence shown here is derived from an EMBL/GenBank/DDBJ whole genome shotgun (WGS) entry which is preliminary data.</text>
</comment>
<evidence type="ECO:0000313" key="2">
    <source>
        <dbReference type="Proteomes" id="UP000276133"/>
    </source>
</evidence>
<dbReference type="Proteomes" id="UP000276133">
    <property type="component" value="Unassembled WGS sequence"/>
</dbReference>